<keyword evidence="3" id="KW-0732">Signal</keyword>
<dbReference type="AlphaFoldDB" id="A0A1S8XAI4"/>
<dbReference type="FunFam" id="4.10.410.10:FF:000021">
    <property type="entry name" value="Serine protease inhibitor, putative"/>
    <property type="match status" value="1"/>
</dbReference>
<dbReference type="InterPro" id="IPR002223">
    <property type="entry name" value="Kunitz_BPTI"/>
</dbReference>
<name>A0A1S8XAI4_OPIVI</name>
<dbReference type="PROSITE" id="PS50279">
    <property type="entry name" value="BPTI_KUNITZ_2"/>
    <property type="match status" value="1"/>
</dbReference>
<dbReference type="InterPro" id="IPR050098">
    <property type="entry name" value="TFPI/VKTCI-like"/>
</dbReference>
<dbReference type="SMART" id="SM00131">
    <property type="entry name" value="KU"/>
    <property type="match status" value="1"/>
</dbReference>
<evidence type="ECO:0000259" key="4">
    <source>
        <dbReference type="PROSITE" id="PS50279"/>
    </source>
</evidence>
<keyword evidence="6" id="KW-1185">Reference proteome</keyword>
<gene>
    <name evidence="5" type="ORF">X801_00421</name>
</gene>
<sequence length="84" mass="9176">MVTRFLGVVEFALLFGCFVGISTTRKPPSCSLPVVVGQCRASFPRYFYDSKADKCKPFVYGGCGGNANNFESVEQCENACMKSI</sequence>
<evidence type="ECO:0000256" key="3">
    <source>
        <dbReference type="SAM" id="SignalP"/>
    </source>
</evidence>
<evidence type="ECO:0000256" key="1">
    <source>
        <dbReference type="ARBA" id="ARBA00022690"/>
    </source>
</evidence>
<dbReference type="PRINTS" id="PR00759">
    <property type="entry name" value="BASICPTASE"/>
</dbReference>
<evidence type="ECO:0000256" key="2">
    <source>
        <dbReference type="ARBA" id="ARBA00023157"/>
    </source>
</evidence>
<keyword evidence="2" id="KW-1015">Disulfide bond</keyword>
<proteinExistence type="predicted"/>
<protein>
    <submittedName>
        <fullName evidence="5">Kunitz/Bovine pancreatic trypsin inhibitor domain protein</fullName>
    </submittedName>
</protein>
<dbReference type="GO" id="GO:0004867">
    <property type="term" value="F:serine-type endopeptidase inhibitor activity"/>
    <property type="evidence" value="ECO:0007669"/>
    <property type="project" value="InterPro"/>
</dbReference>
<feature type="domain" description="BPTI/Kunitz inhibitor" evidence="4">
    <location>
        <begin position="30"/>
        <end position="80"/>
    </location>
</feature>
<dbReference type="EMBL" id="KV891508">
    <property type="protein sequence ID" value="OON23666.1"/>
    <property type="molecule type" value="Genomic_DNA"/>
</dbReference>
<organism evidence="5 6">
    <name type="scientific">Opisthorchis viverrini</name>
    <name type="common">Southeast Asian liver fluke</name>
    <dbReference type="NCBI Taxonomy" id="6198"/>
    <lineage>
        <taxon>Eukaryota</taxon>
        <taxon>Metazoa</taxon>
        <taxon>Spiralia</taxon>
        <taxon>Lophotrochozoa</taxon>
        <taxon>Platyhelminthes</taxon>
        <taxon>Trematoda</taxon>
        <taxon>Digenea</taxon>
        <taxon>Opisthorchiida</taxon>
        <taxon>Opisthorchiata</taxon>
        <taxon>Opisthorchiidae</taxon>
        <taxon>Opisthorchis</taxon>
    </lineage>
</organism>
<dbReference type="GO" id="GO:0005615">
    <property type="term" value="C:extracellular space"/>
    <property type="evidence" value="ECO:0007669"/>
    <property type="project" value="TreeGrafter"/>
</dbReference>
<dbReference type="SUPFAM" id="SSF57362">
    <property type="entry name" value="BPTI-like"/>
    <property type="match status" value="1"/>
</dbReference>
<evidence type="ECO:0000313" key="6">
    <source>
        <dbReference type="Proteomes" id="UP000243686"/>
    </source>
</evidence>
<accession>A0A1S8XAI4</accession>
<reference evidence="5 6" key="1">
    <citation type="submission" date="2015-03" db="EMBL/GenBank/DDBJ databases">
        <title>Draft genome of the nematode, Opisthorchis viverrini.</title>
        <authorList>
            <person name="Mitreva M."/>
        </authorList>
    </citation>
    <scope>NUCLEOTIDE SEQUENCE [LARGE SCALE GENOMIC DNA]</scope>
    <source>
        <strain evidence="5">Khon Kaen</strain>
    </source>
</reference>
<feature type="signal peptide" evidence="3">
    <location>
        <begin position="1"/>
        <end position="24"/>
    </location>
</feature>
<dbReference type="Gene3D" id="4.10.410.10">
    <property type="entry name" value="Pancreatic trypsin inhibitor Kunitz domain"/>
    <property type="match status" value="1"/>
</dbReference>
<dbReference type="PANTHER" id="PTHR10083">
    <property type="entry name" value="KUNITZ-TYPE PROTEASE INHIBITOR-RELATED"/>
    <property type="match status" value="1"/>
</dbReference>
<dbReference type="PANTHER" id="PTHR10083:SF374">
    <property type="entry name" value="BPTI_KUNITZ INHIBITOR DOMAIN-CONTAINING PROTEIN"/>
    <property type="match status" value="1"/>
</dbReference>
<evidence type="ECO:0000313" key="5">
    <source>
        <dbReference type="EMBL" id="OON23666.1"/>
    </source>
</evidence>
<dbReference type="InterPro" id="IPR020901">
    <property type="entry name" value="Prtase_inh_Kunz-CS"/>
</dbReference>
<keyword evidence="1" id="KW-0646">Protease inhibitor</keyword>
<dbReference type="Proteomes" id="UP000243686">
    <property type="component" value="Unassembled WGS sequence"/>
</dbReference>
<dbReference type="PROSITE" id="PS00280">
    <property type="entry name" value="BPTI_KUNITZ_1"/>
    <property type="match status" value="1"/>
</dbReference>
<dbReference type="InterPro" id="IPR036880">
    <property type="entry name" value="Kunitz_BPTI_sf"/>
</dbReference>
<feature type="chain" id="PRO_5012142435" evidence="3">
    <location>
        <begin position="25"/>
        <end position="84"/>
    </location>
</feature>
<dbReference type="CDD" id="cd00109">
    <property type="entry name" value="Kunitz-type"/>
    <property type="match status" value="1"/>
</dbReference>
<dbReference type="Pfam" id="PF00014">
    <property type="entry name" value="Kunitz_BPTI"/>
    <property type="match status" value="1"/>
</dbReference>